<reference evidence="2" key="3">
    <citation type="submission" date="2015-02" db="UniProtKB">
        <authorList>
            <consortium name="EnsemblProtists"/>
        </authorList>
    </citation>
    <scope>IDENTIFICATION</scope>
    <source>
        <strain evidence="2">DAOM BR144</strain>
    </source>
</reference>
<dbReference type="AlphaFoldDB" id="K3WZP5"/>
<keyword evidence="3" id="KW-1185">Reference proteome</keyword>
<feature type="region of interest" description="Disordered" evidence="1">
    <location>
        <begin position="439"/>
        <end position="467"/>
    </location>
</feature>
<dbReference type="OMA" id="YNEVPIC"/>
<dbReference type="EMBL" id="GL376596">
    <property type="status" value="NOT_ANNOTATED_CDS"/>
    <property type="molecule type" value="Genomic_DNA"/>
</dbReference>
<evidence type="ECO:0000313" key="3">
    <source>
        <dbReference type="Proteomes" id="UP000019132"/>
    </source>
</evidence>
<feature type="compositionally biased region" description="Low complexity" evidence="1">
    <location>
        <begin position="175"/>
        <end position="187"/>
    </location>
</feature>
<dbReference type="InParanoid" id="K3WZP5"/>
<dbReference type="VEuPathDB" id="FungiDB:PYU1_G010422"/>
<sequence length="609" mass="68837">MLIQEWLVFSKFHMTQRCFVDECKQKGKPLPLPESWYHMTEQLQFDLPLRQGSSHYDTKRLPGALALSLLDKVVQFVIVERQKDVIIHRQQQQHPTVLITKKTPAKEFKFMSKRLLPASASAPTLRKSLSTPAHAEPSLVSKASLRMIPPAFRPKSAVVCKNASELITKSLFGGSSSAQHGASSSPAKSTSNNDHPASTAEVARQSKMRPVSAAGSLTPNRDSQSKKSSHSIEVSSQSIAHQQSAPRHPSLQRKSIVPGDSAKDLGQLVDQRHASRVSTSGLPFFTEDQQNRQYANHCGEEDELDEAESATLETSVLELEEMSEGRLISQYSSLDKPAIKKIRRVLAKSNACTQEFEKTKQTIDKIQTRAKLRQLRRDLTAEQTPLLSSTMDSLNKEACSLCQYVFLKKNLVMRVSYKCIYDLRLSWATQKKKHELDDQVEAATNKCGPEESNSDEDEQRDDDQNDEVGRAQQAHLYNEVPICAFCSQLVLNLSSYRPSSAERKTQCIEHKRHASERQKAREAAHVRELARCDPLDFDSYRLNSEDDDSEVEEMLEFNADGRPHVVKRRRQKTGRVPAQLGLVSKRLHYDQLRSRTLPTLNNKEWQIIT</sequence>
<dbReference type="Proteomes" id="UP000019132">
    <property type="component" value="Unassembled WGS sequence"/>
</dbReference>
<evidence type="ECO:0000313" key="2">
    <source>
        <dbReference type="EnsemblProtists" id="PYU1_T010444"/>
    </source>
</evidence>
<name>K3WZP5_GLOUD</name>
<reference evidence="3" key="2">
    <citation type="submission" date="2010-04" db="EMBL/GenBank/DDBJ databases">
        <authorList>
            <person name="Buell R."/>
            <person name="Hamilton J."/>
            <person name="Hostetler J."/>
        </authorList>
    </citation>
    <scope>NUCLEOTIDE SEQUENCE [LARGE SCALE GENOMIC DNA]</scope>
    <source>
        <strain evidence="3">DAOM:BR144</strain>
    </source>
</reference>
<dbReference type="EnsemblProtists" id="PYU1_T010444">
    <property type="protein sequence ID" value="PYU1_T010444"/>
    <property type="gene ID" value="PYU1_G010422"/>
</dbReference>
<organism evidence="2 3">
    <name type="scientific">Globisporangium ultimum (strain ATCC 200006 / CBS 805.95 / DAOM BR144)</name>
    <name type="common">Pythium ultimum</name>
    <dbReference type="NCBI Taxonomy" id="431595"/>
    <lineage>
        <taxon>Eukaryota</taxon>
        <taxon>Sar</taxon>
        <taxon>Stramenopiles</taxon>
        <taxon>Oomycota</taxon>
        <taxon>Peronosporomycetes</taxon>
        <taxon>Pythiales</taxon>
        <taxon>Pythiaceae</taxon>
        <taxon>Globisporangium</taxon>
    </lineage>
</organism>
<reference evidence="3" key="1">
    <citation type="journal article" date="2010" name="Genome Biol.">
        <title>Genome sequence of the necrotrophic plant pathogen Pythium ultimum reveals original pathogenicity mechanisms and effector repertoire.</title>
        <authorList>
            <person name="Levesque C.A."/>
            <person name="Brouwer H."/>
            <person name="Cano L."/>
            <person name="Hamilton J.P."/>
            <person name="Holt C."/>
            <person name="Huitema E."/>
            <person name="Raffaele S."/>
            <person name="Robideau G.P."/>
            <person name="Thines M."/>
            <person name="Win J."/>
            <person name="Zerillo M.M."/>
            <person name="Beakes G.W."/>
            <person name="Boore J.L."/>
            <person name="Busam D."/>
            <person name="Dumas B."/>
            <person name="Ferriera S."/>
            <person name="Fuerstenberg S.I."/>
            <person name="Gachon C.M."/>
            <person name="Gaulin E."/>
            <person name="Govers F."/>
            <person name="Grenville-Briggs L."/>
            <person name="Horner N."/>
            <person name="Hostetler J."/>
            <person name="Jiang R.H."/>
            <person name="Johnson J."/>
            <person name="Krajaejun T."/>
            <person name="Lin H."/>
            <person name="Meijer H.J."/>
            <person name="Moore B."/>
            <person name="Morris P."/>
            <person name="Phuntmart V."/>
            <person name="Puiu D."/>
            <person name="Shetty J."/>
            <person name="Stajich J.E."/>
            <person name="Tripathy S."/>
            <person name="Wawra S."/>
            <person name="van West P."/>
            <person name="Whitty B.R."/>
            <person name="Coutinho P.M."/>
            <person name="Henrissat B."/>
            <person name="Martin F."/>
            <person name="Thomas P.D."/>
            <person name="Tyler B.M."/>
            <person name="De Vries R.P."/>
            <person name="Kamoun S."/>
            <person name="Yandell M."/>
            <person name="Tisserat N."/>
            <person name="Buell C.R."/>
        </authorList>
    </citation>
    <scope>NUCLEOTIDE SEQUENCE</scope>
    <source>
        <strain evidence="3">DAOM:BR144</strain>
    </source>
</reference>
<dbReference type="HOGENOM" id="CLU_037708_0_0_1"/>
<feature type="region of interest" description="Disordered" evidence="1">
    <location>
        <begin position="175"/>
        <end position="258"/>
    </location>
</feature>
<protein>
    <submittedName>
        <fullName evidence="2">Uncharacterized protein</fullName>
    </submittedName>
</protein>
<dbReference type="eggNOG" id="ENOG502SJC6">
    <property type="taxonomic scope" value="Eukaryota"/>
</dbReference>
<accession>K3WZP5</accession>
<evidence type="ECO:0000256" key="1">
    <source>
        <dbReference type="SAM" id="MobiDB-lite"/>
    </source>
</evidence>
<feature type="compositionally biased region" description="Acidic residues" evidence="1">
    <location>
        <begin position="452"/>
        <end position="466"/>
    </location>
</feature>
<proteinExistence type="predicted"/>